<dbReference type="RefSeq" id="XP_004488844.1">
    <property type="nucleotide sequence ID" value="XM_004488787.3"/>
</dbReference>
<proteinExistence type="predicted"/>
<reference evidence="3" key="2">
    <citation type="submission" date="2025-08" db="UniProtKB">
        <authorList>
            <consortium name="RefSeq"/>
        </authorList>
    </citation>
    <scope>IDENTIFICATION</scope>
    <source>
        <tissue evidence="3">Etiolated seedlings</tissue>
    </source>
</reference>
<dbReference type="PROSITE" id="PS50879">
    <property type="entry name" value="RNASE_H_1"/>
    <property type="match status" value="1"/>
</dbReference>
<gene>
    <name evidence="3" type="primary">LOC101504552</name>
</gene>
<dbReference type="CDD" id="cd09279">
    <property type="entry name" value="RNase_HI_like"/>
    <property type="match status" value="1"/>
</dbReference>
<dbReference type="eggNOG" id="ENOG502QRR5">
    <property type="taxonomic scope" value="Eukaryota"/>
</dbReference>
<dbReference type="PANTHER" id="PTHR46387:SF2">
    <property type="entry name" value="RIBONUCLEASE HI"/>
    <property type="match status" value="1"/>
</dbReference>
<dbReference type="Proteomes" id="UP000087171">
    <property type="component" value="Chromosome Ca1"/>
</dbReference>
<organism evidence="2 3">
    <name type="scientific">Cicer arietinum</name>
    <name type="common">Chickpea</name>
    <name type="synonym">Garbanzo</name>
    <dbReference type="NCBI Taxonomy" id="3827"/>
    <lineage>
        <taxon>Eukaryota</taxon>
        <taxon>Viridiplantae</taxon>
        <taxon>Streptophyta</taxon>
        <taxon>Embryophyta</taxon>
        <taxon>Tracheophyta</taxon>
        <taxon>Spermatophyta</taxon>
        <taxon>Magnoliopsida</taxon>
        <taxon>eudicotyledons</taxon>
        <taxon>Gunneridae</taxon>
        <taxon>Pentapetalae</taxon>
        <taxon>rosids</taxon>
        <taxon>fabids</taxon>
        <taxon>Fabales</taxon>
        <taxon>Fabaceae</taxon>
        <taxon>Papilionoideae</taxon>
        <taxon>50 kb inversion clade</taxon>
        <taxon>NPAAA clade</taxon>
        <taxon>Hologalegina</taxon>
        <taxon>IRL clade</taxon>
        <taxon>Cicereae</taxon>
        <taxon>Cicer</taxon>
    </lineage>
</organism>
<evidence type="ECO:0000313" key="3">
    <source>
        <dbReference type="RefSeq" id="XP_004488844.1"/>
    </source>
</evidence>
<dbReference type="AlphaFoldDB" id="A0A1S2XG51"/>
<accession>A0A1S2XG51</accession>
<dbReference type="InterPro" id="IPR036397">
    <property type="entry name" value="RNaseH_sf"/>
</dbReference>
<dbReference type="GO" id="GO:0004523">
    <property type="term" value="F:RNA-DNA hybrid ribonuclease activity"/>
    <property type="evidence" value="ECO:0007669"/>
    <property type="project" value="InterPro"/>
</dbReference>
<dbReference type="STRING" id="3827.A0A1S2XG51"/>
<dbReference type="PaxDb" id="3827-XP_004488844.1"/>
<dbReference type="PANTHER" id="PTHR46387">
    <property type="entry name" value="POLYNUCLEOTIDYL TRANSFERASE, RIBONUCLEASE H-LIKE SUPERFAMILY PROTEIN"/>
    <property type="match status" value="1"/>
</dbReference>
<evidence type="ECO:0000259" key="1">
    <source>
        <dbReference type="PROSITE" id="PS50879"/>
    </source>
</evidence>
<dbReference type="Pfam" id="PF13456">
    <property type="entry name" value="RVT_3"/>
    <property type="match status" value="1"/>
</dbReference>
<dbReference type="GO" id="GO:0003676">
    <property type="term" value="F:nucleic acid binding"/>
    <property type="evidence" value="ECO:0007669"/>
    <property type="project" value="InterPro"/>
</dbReference>
<dbReference type="SUPFAM" id="SSF53098">
    <property type="entry name" value="Ribonuclease H-like"/>
    <property type="match status" value="1"/>
</dbReference>
<dbReference type="FunFam" id="3.30.420.10:FF:000076">
    <property type="entry name" value="RBR-type E3 ubiquitin transferase"/>
    <property type="match status" value="1"/>
</dbReference>
<dbReference type="Gene3D" id="3.30.420.10">
    <property type="entry name" value="Ribonuclease H-like superfamily/Ribonuclease H"/>
    <property type="match status" value="1"/>
</dbReference>
<keyword evidence="2" id="KW-1185">Reference proteome</keyword>
<dbReference type="InterPro" id="IPR012337">
    <property type="entry name" value="RNaseH-like_sf"/>
</dbReference>
<feature type="domain" description="RNase H type-1" evidence="1">
    <location>
        <begin position="4"/>
        <end position="142"/>
    </location>
</feature>
<dbReference type="KEGG" id="cam:101504552"/>
<sequence length="147" mass="16432">MSYRNQACTLEFDGACSGNPGPAGAGAILRPEIGSRVFRYREGLGNQTSNGAEYRALILGLRQAIRKGFTRISVQGDSLVVCNQLLGLWRTNDPNLKNLCDEALQLKTYFHSFYIKHIPREYNIEAHAQAHRAINLRDGQVEEDCGY</sequence>
<evidence type="ECO:0000313" key="2">
    <source>
        <dbReference type="Proteomes" id="UP000087171"/>
    </source>
</evidence>
<protein>
    <submittedName>
        <fullName evidence="3">Uncharacterized protein LOC101504552</fullName>
    </submittedName>
</protein>
<dbReference type="InterPro" id="IPR002156">
    <property type="entry name" value="RNaseH_domain"/>
</dbReference>
<name>A0A1S2XG51_CICAR</name>
<reference evidence="2" key="1">
    <citation type="journal article" date="2013" name="Nat. Biotechnol.">
        <title>Draft genome sequence of chickpea (Cicer arietinum) provides a resource for trait improvement.</title>
        <authorList>
            <person name="Varshney R.K."/>
            <person name="Song C."/>
            <person name="Saxena R.K."/>
            <person name="Azam S."/>
            <person name="Yu S."/>
            <person name="Sharpe A.G."/>
            <person name="Cannon S."/>
            <person name="Baek J."/>
            <person name="Rosen B.D."/>
            <person name="Tar'an B."/>
            <person name="Millan T."/>
            <person name="Zhang X."/>
            <person name="Ramsay L.D."/>
            <person name="Iwata A."/>
            <person name="Wang Y."/>
            <person name="Nelson W."/>
            <person name="Farmer A.D."/>
            <person name="Gaur P.M."/>
            <person name="Soderlund C."/>
            <person name="Penmetsa R.V."/>
            <person name="Xu C."/>
            <person name="Bharti A.K."/>
            <person name="He W."/>
            <person name="Winter P."/>
            <person name="Zhao S."/>
            <person name="Hane J.K."/>
            <person name="Carrasquilla-Garcia N."/>
            <person name="Condie J.A."/>
            <person name="Upadhyaya H.D."/>
            <person name="Luo M.C."/>
            <person name="Thudi M."/>
            <person name="Gowda C.L."/>
            <person name="Singh N.P."/>
            <person name="Lichtenzveig J."/>
            <person name="Gali K.K."/>
            <person name="Rubio J."/>
            <person name="Nadarajan N."/>
            <person name="Dolezel J."/>
            <person name="Bansal K.C."/>
            <person name="Xu X."/>
            <person name="Edwards D."/>
            <person name="Zhang G."/>
            <person name="Kahl G."/>
            <person name="Gil J."/>
            <person name="Singh K.B."/>
            <person name="Datta S.K."/>
            <person name="Jackson S.A."/>
            <person name="Wang J."/>
            <person name="Cook D.R."/>
        </authorList>
    </citation>
    <scope>NUCLEOTIDE SEQUENCE [LARGE SCALE GENOMIC DNA]</scope>
    <source>
        <strain evidence="2">cv. CDC Frontier</strain>
    </source>
</reference>
<dbReference type="OrthoDB" id="2139127at2759"/>
<dbReference type="GeneID" id="101504552"/>